<dbReference type="EMBL" id="JACWUS010000005">
    <property type="protein sequence ID" value="MBD2829887.1"/>
    <property type="molecule type" value="Genomic_DNA"/>
</dbReference>
<comment type="caution">
    <text evidence="1">The sequence shown here is derived from an EMBL/GenBank/DDBJ whole genome shotgun (WGS) entry which is preliminary data.</text>
</comment>
<name>A0A927BNB7_STRGL</name>
<accession>A0A927BNB7</accession>
<evidence type="ECO:0008006" key="2">
    <source>
        <dbReference type="Google" id="ProtNLM"/>
    </source>
</evidence>
<sequence>MENIEVNEKQAPQTLAVSEVFTTPQVTDLGPVVEVTLGSGGFNNPDHTMYYQG</sequence>
<dbReference type="AlphaFoldDB" id="A0A927BNB7"/>
<reference evidence="1" key="1">
    <citation type="journal article" date="2020" name="PLoS ONE">
        <title>Isolation and characterization of Streptomyces bacteriophages and Streptomyces strains encoding biosynthetic arsenals: Streptomyces strains and phages for antibiotic discovery.</title>
        <authorList>
            <person name="Montano E.T."/>
            <person name="Nideffer J.F."/>
            <person name="Brumage L."/>
            <person name="Erb M."/>
            <person name="Derman A.I."/>
            <person name="Davis J.P."/>
            <person name="Estrada E."/>
            <person name="Fu S."/>
            <person name="Le D."/>
            <person name="Vuppala A."/>
            <person name="Tran C."/>
            <person name="Luterstein E."/>
            <person name="Lakkaraju S."/>
            <person name="Panchagnula S."/>
            <person name="Ren C."/>
            <person name="Doan J."/>
            <person name="Tran S."/>
            <person name="Soriano J."/>
            <person name="Fujita Y."/>
            <person name="Gutala P."/>
            <person name="Fujii Q."/>
            <person name="Lee M."/>
            <person name="Bui A."/>
            <person name="Villarreal C."/>
            <person name="Shing S.R."/>
            <person name="Kim S."/>
            <person name="Freeman D."/>
            <person name="Racha V."/>
            <person name="Ho A."/>
            <person name="Kumar P."/>
            <person name="Falah K."/>
            <person name="Dawson T."/>
            <person name="Enustun E."/>
            <person name="Prichard A."/>
            <person name="Gomez A."/>
            <person name="Khanna K."/>
            <person name="Trigg S."/>
            <person name="Fernandez L."/>
            <person name="Pogliano K."/>
            <person name="Pogliano J."/>
        </authorList>
    </citation>
    <scope>NUCLEOTIDE SEQUENCE</scope>
    <source>
        <strain evidence="1">QF2</strain>
    </source>
</reference>
<evidence type="ECO:0000313" key="1">
    <source>
        <dbReference type="EMBL" id="MBD2829887.1"/>
    </source>
</evidence>
<proteinExistence type="predicted"/>
<protein>
    <recommendedName>
        <fullName evidence="2">Lasso RiPP family leader peptide-containing protein</fullName>
    </recommendedName>
</protein>
<organism evidence="1">
    <name type="scientific">Streptomyces globisporus</name>
    <dbReference type="NCBI Taxonomy" id="1908"/>
    <lineage>
        <taxon>Bacteria</taxon>
        <taxon>Bacillati</taxon>
        <taxon>Actinomycetota</taxon>
        <taxon>Actinomycetes</taxon>
        <taxon>Kitasatosporales</taxon>
        <taxon>Streptomycetaceae</taxon>
        <taxon>Streptomyces</taxon>
    </lineage>
</organism>
<gene>
    <name evidence="1" type="ORF">ID875_21200</name>
</gene>